<dbReference type="InterPro" id="IPR029044">
    <property type="entry name" value="Nucleotide-diphossugar_trans"/>
</dbReference>
<protein>
    <submittedName>
        <fullName evidence="2">Glycosyltransferase family 2 protein</fullName>
    </submittedName>
</protein>
<dbReference type="RefSeq" id="WP_164005632.1">
    <property type="nucleotide sequence ID" value="NZ_JAAIKD010000007.1"/>
</dbReference>
<dbReference type="Pfam" id="PF00535">
    <property type="entry name" value="Glycos_transf_2"/>
    <property type="match status" value="1"/>
</dbReference>
<dbReference type="PANTHER" id="PTHR43179">
    <property type="entry name" value="RHAMNOSYLTRANSFERASE WBBL"/>
    <property type="match status" value="1"/>
</dbReference>
<gene>
    <name evidence="2" type="ORF">G3567_12395</name>
</gene>
<dbReference type="GO" id="GO:0016740">
    <property type="term" value="F:transferase activity"/>
    <property type="evidence" value="ECO:0007669"/>
    <property type="project" value="UniProtKB-KW"/>
</dbReference>
<evidence type="ECO:0000313" key="3">
    <source>
        <dbReference type="Proteomes" id="UP000478505"/>
    </source>
</evidence>
<dbReference type="CDD" id="cd04186">
    <property type="entry name" value="GT_2_like_c"/>
    <property type="match status" value="1"/>
</dbReference>
<accession>A0A6B3R5T7</accession>
<dbReference type="EMBL" id="JAAIKD010000007">
    <property type="protein sequence ID" value="NEV94940.1"/>
    <property type="molecule type" value="Genomic_DNA"/>
</dbReference>
<organism evidence="2 3">
    <name type="scientific">Psychroflexus aurantiacus</name>
    <dbReference type="NCBI Taxonomy" id="2709310"/>
    <lineage>
        <taxon>Bacteria</taxon>
        <taxon>Pseudomonadati</taxon>
        <taxon>Bacteroidota</taxon>
        <taxon>Flavobacteriia</taxon>
        <taxon>Flavobacteriales</taxon>
        <taxon>Flavobacteriaceae</taxon>
        <taxon>Psychroflexus</taxon>
    </lineage>
</organism>
<proteinExistence type="predicted"/>
<dbReference type="Gene3D" id="3.90.550.10">
    <property type="entry name" value="Spore Coat Polysaccharide Biosynthesis Protein SpsA, Chain A"/>
    <property type="match status" value="1"/>
</dbReference>
<dbReference type="PANTHER" id="PTHR43179:SF7">
    <property type="entry name" value="RHAMNOSYLTRANSFERASE WBBL"/>
    <property type="match status" value="1"/>
</dbReference>
<comment type="caution">
    <text evidence="2">The sequence shown here is derived from an EMBL/GenBank/DDBJ whole genome shotgun (WGS) entry which is preliminary data.</text>
</comment>
<dbReference type="AlphaFoldDB" id="A0A6B3R5T7"/>
<dbReference type="SUPFAM" id="SSF53448">
    <property type="entry name" value="Nucleotide-diphospho-sugar transferases"/>
    <property type="match status" value="1"/>
</dbReference>
<dbReference type="Proteomes" id="UP000478505">
    <property type="component" value="Unassembled WGS sequence"/>
</dbReference>
<dbReference type="InterPro" id="IPR001173">
    <property type="entry name" value="Glyco_trans_2-like"/>
</dbReference>
<feature type="domain" description="Glycosyltransferase 2-like" evidence="1">
    <location>
        <begin position="4"/>
        <end position="178"/>
    </location>
</feature>
<keyword evidence="2" id="KW-0808">Transferase</keyword>
<evidence type="ECO:0000313" key="2">
    <source>
        <dbReference type="EMBL" id="NEV94940.1"/>
    </source>
</evidence>
<sequence>MKLSVVILNYKVPYHLLLCLDSVTRATEHIEAEIIVVDNNSEDESCDLVQQHFPKVILIKNTKNSGFSKGNNSGVKKAKGEYVCLLNPDVVVPEDCFTRVLAYHQDLKNPGAIGVQLVDGSGEFLNESKRNIPTPRVALKKLLGNSSAYYNFDLKKDANGPTDILVGAFMFMKTELYRSTGGLDEDYFMYGEDIDLSYRIRKAGFQNYYCGETQVLHFKGESTTKDEVYLKNFFEAMSIFYRKHFRTYKTSFKLVKLSLKPIMAFEKLKINSIKIQTRLVENISLISENQDLKQALKTKFGTAVNIMTTIPSEQKNSLIVLDANFISYKECIKTIINLKSRNTIFRIKPGIFNFMIGSESKHKKGEVTDLS</sequence>
<reference evidence="2 3" key="1">
    <citation type="submission" date="2020-02" db="EMBL/GenBank/DDBJ databases">
        <title>Flavobacteriaceae Psychroflexus bacterium YR1-1, complete genome.</title>
        <authorList>
            <person name="Li Y."/>
            <person name="Wu S."/>
        </authorList>
    </citation>
    <scope>NUCLEOTIDE SEQUENCE [LARGE SCALE GENOMIC DNA]</scope>
    <source>
        <strain evidence="2 3">YR1-1</strain>
    </source>
</reference>
<keyword evidence="3" id="KW-1185">Reference proteome</keyword>
<evidence type="ECO:0000259" key="1">
    <source>
        <dbReference type="Pfam" id="PF00535"/>
    </source>
</evidence>
<name>A0A6B3R5T7_9FLAO</name>